<dbReference type="NCBIfam" id="TIGR02318">
    <property type="entry name" value="phosphono_phnM"/>
    <property type="match status" value="1"/>
</dbReference>
<keyword evidence="2" id="KW-0456">Lyase</keyword>
<dbReference type="Gene3D" id="3.20.20.140">
    <property type="entry name" value="Metal-dependent hydrolases"/>
    <property type="match status" value="2"/>
</dbReference>
<dbReference type="PIRSF" id="PIRSF038971">
    <property type="entry name" value="PhnM"/>
    <property type="match status" value="1"/>
</dbReference>
<dbReference type="AlphaFoldDB" id="A0A212L6Z3"/>
<sequence>MPREYCIANARMVTADAVVEGHLCVRDGRIHAMDAGAPPVNGDIAVEDWEGDYLVPGLVELHTDNLEKHLMPRPKVIWPSARAAFLAHDAQMAAAGVTTVYDSVCIGETQDKGRYPMLRMAVDAFVGCTAGDPDKTDVRAEHRLHLRCELNDPNMWGMFEPLSATPGLGLISLMDHTPGQRQWRNTDAYRTYYSTTRSWTEEEFASNVAELQERQRVYTPLHTGMVTEFCAAHGVPMASHDDTTVDDVNLALGYGIVISEFPTTMEAARHARDNGMTVLMGSPNVVRGKSHSGNISALDVAREGLLSGLSSDYVPMSLLHGAFVLHREAGLSLPDAVSMVTRRPAQAVALTDRGELRPGLRADLVRVALHDDLPVAREVYVRGKKVF</sequence>
<proteinExistence type="predicted"/>
<dbReference type="GO" id="GO:0016829">
    <property type="term" value="F:lyase activity"/>
    <property type="evidence" value="ECO:0007669"/>
    <property type="project" value="UniProtKB-KW"/>
</dbReference>
<dbReference type="PANTHER" id="PTHR43135">
    <property type="entry name" value="ALPHA-D-RIBOSE 1-METHYLPHOSPHONATE 5-TRIPHOSPHATE DIPHOSPHATASE"/>
    <property type="match status" value="1"/>
</dbReference>
<protein>
    <submittedName>
        <fullName evidence="2">Carbon-phosphorus lyase complex subunit</fullName>
    </submittedName>
</protein>
<gene>
    <name evidence="2" type="primary">phnM</name>
    <name evidence="2" type="ORF">KL86DES1_21199</name>
</gene>
<dbReference type="SUPFAM" id="SSF51338">
    <property type="entry name" value="Composite domain of metallo-dependent hydrolases"/>
    <property type="match status" value="1"/>
</dbReference>
<dbReference type="NCBIfam" id="NF011984">
    <property type="entry name" value="PRK15446.1-5"/>
    <property type="match status" value="1"/>
</dbReference>
<dbReference type="InterPro" id="IPR013108">
    <property type="entry name" value="Amidohydro_3"/>
</dbReference>
<accession>A0A212L6Z3</accession>
<dbReference type="InterPro" id="IPR012696">
    <property type="entry name" value="PhnM"/>
</dbReference>
<dbReference type="InterPro" id="IPR032466">
    <property type="entry name" value="Metal_Hydrolase"/>
</dbReference>
<dbReference type="RefSeq" id="WP_179980619.1">
    <property type="nucleotide sequence ID" value="NZ_LT608333.1"/>
</dbReference>
<reference evidence="2" key="1">
    <citation type="submission" date="2016-08" db="EMBL/GenBank/DDBJ databases">
        <authorList>
            <person name="Seilhamer J.J."/>
        </authorList>
    </citation>
    <scope>NUCLEOTIDE SEQUENCE</scope>
    <source>
        <strain evidence="2">86-1</strain>
    </source>
</reference>
<dbReference type="InterPro" id="IPR051781">
    <property type="entry name" value="Metallo-dep_Hydrolase"/>
</dbReference>
<organism evidence="2">
    <name type="scientific">uncultured Desulfovibrio sp</name>
    <dbReference type="NCBI Taxonomy" id="167968"/>
    <lineage>
        <taxon>Bacteria</taxon>
        <taxon>Pseudomonadati</taxon>
        <taxon>Thermodesulfobacteriota</taxon>
        <taxon>Desulfovibrionia</taxon>
        <taxon>Desulfovibrionales</taxon>
        <taxon>Desulfovibrionaceae</taxon>
        <taxon>Desulfovibrio</taxon>
        <taxon>environmental samples</taxon>
    </lineage>
</organism>
<dbReference type="Gene3D" id="2.30.40.10">
    <property type="entry name" value="Urease, subunit C, domain 1"/>
    <property type="match status" value="2"/>
</dbReference>
<evidence type="ECO:0000259" key="1">
    <source>
        <dbReference type="Pfam" id="PF07969"/>
    </source>
</evidence>
<evidence type="ECO:0000313" key="2">
    <source>
        <dbReference type="EMBL" id="SCM73275.1"/>
    </source>
</evidence>
<dbReference type="InterPro" id="IPR011059">
    <property type="entry name" value="Metal-dep_hydrolase_composite"/>
</dbReference>
<name>A0A212L6Z3_9BACT</name>
<dbReference type="GO" id="GO:0016810">
    <property type="term" value="F:hydrolase activity, acting on carbon-nitrogen (but not peptide) bonds"/>
    <property type="evidence" value="ECO:0007669"/>
    <property type="project" value="InterPro"/>
</dbReference>
<dbReference type="EMBL" id="FMJC01000002">
    <property type="protein sequence ID" value="SCM73275.1"/>
    <property type="molecule type" value="Genomic_DNA"/>
</dbReference>
<dbReference type="Pfam" id="PF07969">
    <property type="entry name" value="Amidohydro_3"/>
    <property type="match status" value="1"/>
</dbReference>
<dbReference type="NCBIfam" id="NF011990">
    <property type="entry name" value="PRK15446.2-6"/>
    <property type="match status" value="1"/>
</dbReference>
<dbReference type="GO" id="GO:0019700">
    <property type="term" value="P:organic phosphonate catabolic process"/>
    <property type="evidence" value="ECO:0007669"/>
    <property type="project" value="InterPro"/>
</dbReference>
<feature type="domain" description="Amidohydrolase 3" evidence="1">
    <location>
        <begin position="302"/>
        <end position="385"/>
    </location>
</feature>
<dbReference type="SUPFAM" id="SSF51556">
    <property type="entry name" value="Metallo-dependent hydrolases"/>
    <property type="match status" value="1"/>
</dbReference>
<dbReference type="PANTHER" id="PTHR43135:SF3">
    <property type="entry name" value="ALPHA-D-RIBOSE 1-METHYLPHOSPHONATE 5-TRIPHOSPHATE DIPHOSPHATASE"/>
    <property type="match status" value="1"/>
</dbReference>